<dbReference type="Proteomes" id="UP001159042">
    <property type="component" value="Unassembled WGS sequence"/>
</dbReference>
<evidence type="ECO:0000256" key="1">
    <source>
        <dbReference type="ARBA" id="ARBA00004141"/>
    </source>
</evidence>
<evidence type="ECO:0000256" key="2">
    <source>
        <dbReference type="ARBA" id="ARBA00009607"/>
    </source>
</evidence>
<keyword evidence="5" id="KW-0914">Notch signaling pathway</keyword>
<dbReference type="PANTHER" id="PTHR16318">
    <property type="entry name" value="GAMMA-SECRETASE SUBUNIT PEN-2"/>
    <property type="match status" value="1"/>
</dbReference>
<accession>A0AAV8VQ28</accession>
<dbReference type="Pfam" id="PF10251">
    <property type="entry name" value="PEN-2"/>
    <property type="match status" value="1"/>
</dbReference>
<feature type="transmembrane region" description="Helical" evidence="8">
    <location>
        <begin position="64"/>
        <end position="84"/>
    </location>
</feature>
<dbReference type="GO" id="GO:0007219">
    <property type="term" value="P:Notch signaling pathway"/>
    <property type="evidence" value="ECO:0007669"/>
    <property type="project" value="UniProtKB-KW"/>
</dbReference>
<evidence type="ECO:0000256" key="3">
    <source>
        <dbReference type="ARBA" id="ARBA00018306"/>
    </source>
</evidence>
<evidence type="ECO:0000256" key="4">
    <source>
        <dbReference type="ARBA" id="ARBA00022692"/>
    </source>
</evidence>
<dbReference type="EMBL" id="JANEYG010000041">
    <property type="protein sequence ID" value="KAJ8916546.1"/>
    <property type="molecule type" value="Genomic_DNA"/>
</dbReference>
<sequence length="107" mass="12452">MDLAKLPNEKKLNLCKRYFKGNHSHKMGCALLPFVWTVNAVWFYNEAFRKPEYEEQKHIRKYVVYSALGSAVWFAVLVTWVTIFQLNRASWGAFADHISFIIPVGTP</sequence>
<proteinExistence type="inferred from homology"/>
<keyword evidence="6 8" id="KW-1133">Transmembrane helix</keyword>
<reference evidence="9 10" key="1">
    <citation type="journal article" date="2023" name="Insect Mol. Biol.">
        <title>Genome sequencing provides insights into the evolution of gene families encoding plant cell wall-degrading enzymes in longhorned beetles.</title>
        <authorList>
            <person name="Shin N.R."/>
            <person name="Okamura Y."/>
            <person name="Kirsch R."/>
            <person name="Pauchet Y."/>
        </authorList>
    </citation>
    <scope>NUCLEOTIDE SEQUENCE [LARGE SCALE GENOMIC DNA]</scope>
    <source>
        <strain evidence="9">EAD_L_NR</strain>
    </source>
</reference>
<dbReference type="GO" id="GO:0007220">
    <property type="term" value="P:Notch receptor processing"/>
    <property type="evidence" value="ECO:0007669"/>
    <property type="project" value="TreeGrafter"/>
</dbReference>
<gene>
    <name evidence="9" type="ORF">NQ315_000188</name>
</gene>
<keyword evidence="10" id="KW-1185">Reference proteome</keyword>
<name>A0AAV8VQ28_9CUCU</name>
<comment type="similarity">
    <text evidence="2">Belongs to the PEN-2 family.</text>
</comment>
<dbReference type="InterPro" id="IPR019379">
    <property type="entry name" value="Gamma_Secretase_Asp_P_PEN2"/>
</dbReference>
<organism evidence="9 10">
    <name type="scientific">Exocentrus adspersus</name>
    <dbReference type="NCBI Taxonomy" id="1586481"/>
    <lineage>
        <taxon>Eukaryota</taxon>
        <taxon>Metazoa</taxon>
        <taxon>Ecdysozoa</taxon>
        <taxon>Arthropoda</taxon>
        <taxon>Hexapoda</taxon>
        <taxon>Insecta</taxon>
        <taxon>Pterygota</taxon>
        <taxon>Neoptera</taxon>
        <taxon>Endopterygota</taxon>
        <taxon>Coleoptera</taxon>
        <taxon>Polyphaga</taxon>
        <taxon>Cucujiformia</taxon>
        <taxon>Chrysomeloidea</taxon>
        <taxon>Cerambycidae</taxon>
        <taxon>Lamiinae</taxon>
        <taxon>Acanthocinini</taxon>
        <taxon>Exocentrus</taxon>
    </lineage>
</organism>
<feature type="transmembrane region" description="Helical" evidence="8">
    <location>
        <begin position="27"/>
        <end position="44"/>
    </location>
</feature>
<evidence type="ECO:0000256" key="6">
    <source>
        <dbReference type="ARBA" id="ARBA00022989"/>
    </source>
</evidence>
<protein>
    <recommendedName>
        <fullName evidence="3">Gamma-secretase subunit PEN-2</fullName>
    </recommendedName>
</protein>
<evidence type="ECO:0000256" key="7">
    <source>
        <dbReference type="ARBA" id="ARBA00023136"/>
    </source>
</evidence>
<evidence type="ECO:0000256" key="8">
    <source>
        <dbReference type="SAM" id="Phobius"/>
    </source>
</evidence>
<keyword evidence="4 8" id="KW-0812">Transmembrane</keyword>
<comment type="subcellular location">
    <subcellularLocation>
        <location evidence="1">Membrane</location>
        <topology evidence="1">Multi-pass membrane protein</topology>
    </subcellularLocation>
</comment>
<dbReference type="PANTHER" id="PTHR16318:SF0">
    <property type="entry name" value="GAMMA-SECRETASE SUBUNIT PEN-2"/>
    <property type="match status" value="1"/>
</dbReference>
<evidence type="ECO:0000313" key="9">
    <source>
        <dbReference type="EMBL" id="KAJ8916546.1"/>
    </source>
</evidence>
<comment type="caution">
    <text evidence="9">The sequence shown here is derived from an EMBL/GenBank/DDBJ whole genome shotgun (WGS) entry which is preliminary data.</text>
</comment>
<dbReference type="AlphaFoldDB" id="A0AAV8VQ28"/>
<evidence type="ECO:0000256" key="5">
    <source>
        <dbReference type="ARBA" id="ARBA00022976"/>
    </source>
</evidence>
<evidence type="ECO:0000313" key="10">
    <source>
        <dbReference type="Proteomes" id="UP001159042"/>
    </source>
</evidence>
<keyword evidence="7 8" id="KW-0472">Membrane</keyword>
<dbReference type="GO" id="GO:0070765">
    <property type="term" value="C:gamma-secretase complex"/>
    <property type="evidence" value="ECO:0007669"/>
    <property type="project" value="TreeGrafter"/>
</dbReference>